<organism evidence="7 8">
    <name type="scientific">Thalassotalea eurytherma</name>
    <dbReference type="NCBI Taxonomy" id="1144278"/>
    <lineage>
        <taxon>Bacteria</taxon>
        <taxon>Pseudomonadati</taxon>
        <taxon>Pseudomonadota</taxon>
        <taxon>Gammaproteobacteria</taxon>
        <taxon>Alteromonadales</taxon>
        <taxon>Colwelliaceae</taxon>
        <taxon>Thalassotalea</taxon>
    </lineage>
</organism>
<evidence type="ECO:0000256" key="3">
    <source>
        <dbReference type="ARBA" id="ARBA00022692"/>
    </source>
</evidence>
<gene>
    <name evidence="7" type="ORF">theurythT_21780</name>
</gene>
<evidence type="ECO:0000313" key="8">
    <source>
        <dbReference type="Proteomes" id="UP001157133"/>
    </source>
</evidence>
<keyword evidence="2" id="KW-1003">Cell membrane</keyword>
<name>A0ABQ6H774_9GAMM</name>
<keyword evidence="8" id="KW-1185">Reference proteome</keyword>
<feature type="transmembrane region" description="Helical" evidence="6">
    <location>
        <begin position="7"/>
        <end position="26"/>
    </location>
</feature>
<evidence type="ECO:0008006" key="9">
    <source>
        <dbReference type="Google" id="ProtNLM"/>
    </source>
</evidence>
<evidence type="ECO:0000256" key="6">
    <source>
        <dbReference type="SAM" id="Phobius"/>
    </source>
</evidence>
<dbReference type="RefSeq" id="WP_284208098.1">
    <property type="nucleotide sequence ID" value="NZ_BSSU01000010.1"/>
</dbReference>
<keyword evidence="4 6" id="KW-1133">Transmembrane helix</keyword>
<dbReference type="PANTHER" id="PTHR33931:SF2">
    <property type="entry name" value="HOLIN-LIKE PROTEIN CIDA"/>
    <property type="match status" value="1"/>
</dbReference>
<proteinExistence type="predicted"/>
<evidence type="ECO:0000256" key="5">
    <source>
        <dbReference type="ARBA" id="ARBA00023136"/>
    </source>
</evidence>
<sequence length="125" mass="13639">MNKASFLNHAYSALVITASLALGYGINAVFDFLPAALYGMLLLTFGLQAELVNPHKLQASVDWIIKHMGVCFVPAGVGIMEHEALIAEFGLVLTLLVILSTMTLLLVIGLLYQRQLNKQKALVDR</sequence>
<dbReference type="Proteomes" id="UP001157133">
    <property type="component" value="Unassembled WGS sequence"/>
</dbReference>
<evidence type="ECO:0000256" key="2">
    <source>
        <dbReference type="ARBA" id="ARBA00022475"/>
    </source>
</evidence>
<keyword evidence="3 6" id="KW-0812">Transmembrane</keyword>
<comment type="caution">
    <text evidence="7">The sequence shown here is derived from an EMBL/GenBank/DDBJ whole genome shotgun (WGS) entry which is preliminary data.</text>
</comment>
<dbReference type="PANTHER" id="PTHR33931">
    <property type="entry name" value="HOLIN-LIKE PROTEIN CIDA-RELATED"/>
    <property type="match status" value="1"/>
</dbReference>
<reference evidence="7 8" key="1">
    <citation type="submission" date="2023-03" db="EMBL/GenBank/DDBJ databases">
        <title>Draft genome sequence of Thalassotalea eurytherma JCM 18482T.</title>
        <authorList>
            <person name="Sawabe T."/>
        </authorList>
    </citation>
    <scope>NUCLEOTIDE SEQUENCE [LARGE SCALE GENOMIC DNA]</scope>
    <source>
        <strain evidence="7 8">JCM 18482</strain>
    </source>
</reference>
<protein>
    <recommendedName>
        <fullName evidence="9">CidA/LrgA family protein</fullName>
    </recommendedName>
</protein>
<evidence type="ECO:0000256" key="4">
    <source>
        <dbReference type="ARBA" id="ARBA00022989"/>
    </source>
</evidence>
<evidence type="ECO:0000256" key="1">
    <source>
        <dbReference type="ARBA" id="ARBA00004651"/>
    </source>
</evidence>
<comment type="subcellular location">
    <subcellularLocation>
        <location evidence="1">Cell membrane</location>
        <topology evidence="1">Multi-pass membrane protein</topology>
    </subcellularLocation>
</comment>
<dbReference type="EMBL" id="BSSU01000010">
    <property type="protein sequence ID" value="GLX82726.1"/>
    <property type="molecule type" value="Genomic_DNA"/>
</dbReference>
<feature type="transmembrane region" description="Helical" evidence="6">
    <location>
        <begin position="86"/>
        <end position="112"/>
    </location>
</feature>
<dbReference type="Pfam" id="PF03788">
    <property type="entry name" value="LrgA"/>
    <property type="match status" value="1"/>
</dbReference>
<accession>A0ABQ6H774</accession>
<keyword evidence="5 6" id="KW-0472">Membrane</keyword>
<evidence type="ECO:0000313" key="7">
    <source>
        <dbReference type="EMBL" id="GLX82726.1"/>
    </source>
</evidence>
<dbReference type="InterPro" id="IPR005538">
    <property type="entry name" value="LrgA/CidA"/>
</dbReference>